<dbReference type="EMBL" id="LJJC01000004">
    <property type="protein sequence ID" value="KQL55267.1"/>
    <property type="molecule type" value="Genomic_DNA"/>
</dbReference>
<organism evidence="4 5">
    <name type="scientific">Heyndrickxia shackletonii</name>
    <dbReference type="NCBI Taxonomy" id="157838"/>
    <lineage>
        <taxon>Bacteria</taxon>
        <taxon>Bacillati</taxon>
        <taxon>Bacillota</taxon>
        <taxon>Bacilli</taxon>
        <taxon>Bacillales</taxon>
        <taxon>Bacillaceae</taxon>
        <taxon>Heyndrickxia</taxon>
    </lineage>
</organism>
<dbReference type="Proteomes" id="UP000051888">
    <property type="component" value="Unassembled WGS sequence"/>
</dbReference>
<dbReference type="PATRIC" id="fig|157838.3.peg.4063"/>
<evidence type="ECO:0000256" key="2">
    <source>
        <dbReference type="ARBA" id="ARBA00023315"/>
    </source>
</evidence>
<evidence type="ECO:0000256" key="1">
    <source>
        <dbReference type="ARBA" id="ARBA00022679"/>
    </source>
</evidence>
<dbReference type="InterPro" id="IPR016181">
    <property type="entry name" value="Acyl_CoA_acyltransferase"/>
</dbReference>
<evidence type="ECO:0000259" key="3">
    <source>
        <dbReference type="PROSITE" id="PS51186"/>
    </source>
</evidence>
<comment type="caution">
    <text evidence="4">The sequence shown here is derived from an EMBL/GenBank/DDBJ whole genome shotgun (WGS) entry which is preliminary data.</text>
</comment>
<dbReference type="GO" id="GO:0008080">
    <property type="term" value="F:N-acetyltransferase activity"/>
    <property type="evidence" value="ECO:0007669"/>
    <property type="project" value="InterPro"/>
</dbReference>
<name>A0A0Q3WUX1_9BACI</name>
<dbReference type="AlphaFoldDB" id="A0A0Q3WUX1"/>
<keyword evidence="2" id="KW-0012">Acyltransferase</keyword>
<dbReference type="STRING" id="157838.AN964_18300"/>
<dbReference type="CDD" id="cd04301">
    <property type="entry name" value="NAT_SF"/>
    <property type="match status" value="1"/>
</dbReference>
<sequence length="134" mass="15105">MIFKNSLEGISSNMLKGFFVGWPNPPSPQTHLNLLKKSSKVVLAMDDNTTQVVGFITAISDGILSAYIPLLEVLPEYKNKGIGKELVKQMLKELDNIYMIDLCCDDDLVPFYEKFGMMKGNSMIFRNYQRQSGS</sequence>
<dbReference type="Gene3D" id="3.40.630.30">
    <property type="match status" value="1"/>
</dbReference>
<dbReference type="OrthoDB" id="9775804at2"/>
<gene>
    <name evidence="4" type="ORF">AN964_18300</name>
</gene>
<dbReference type="PANTHER" id="PTHR43626:SF4">
    <property type="entry name" value="GCN5-RELATED N-ACETYLTRANSFERASE 2, CHLOROPLASTIC"/>
    <property type="match status" value="1"/>
</dbReference>
<evidence type="ECO:0000313" key="5">
    <source>
        <dbReference type="Proteomes" id="UP000051888"/>
    </source>
</evidence>
<evidence type="ECO:0000313" key="4">
    <source>
        <dbReference type="EMBL" id="KQL55267.1"/>
    </source>
</evidence>
<feature type="domain" description="N-acetyltransferase" evidence="3">
    <location>
        <begin position="1"/>
        <end position="134"/>
    </location>
</feature>
<dbReference type="InterPro" id="IPR000182">
    <property type="entry name" value="GNAT_dom"/>
</dbReference>
<dbReference type="SUPFAM" id="SSF55729">
    <property type="entry name" value="Acyl-CoA N-acyltransferases (Nat)"/>
    <property type="match status" value="1"/>
</dbReference>
<reference evidence="4 5" key="1">
    <citation type="submission" date="2015-09" db="EMBL/GenBank/DDBJ databases">
        <title>Genome sequencing project for genomic taxonomy and phylogenomics of Bacillus-like bacteria.</title>
        <authorList>
            <person name="Liu B."/>
            <person name="Wang J."/>
            <person name="Zhu Y."/>
            <person name="Liu G."/>
            <person name="Chen Q."/>
            <person name="Chen Z."/>
            <person name="Lan J."/>
            <person name="Che J."/>
            <person name="Ge C."/>
            <person name="Shi H."/>
            <person name="Pan Z."/>
            <person name="Liu X."/>
        </authorList>
    </citation>
    <scope>NUCLEOTIDE SEQUENCE [LARGE SCALE GENOMIC DNA]</scope>
    <source>
        <strain evidence="4 5">LMG 18435</strain>
    </source>
</reference>
<dbReference type="RefSeq" id="WP_055741068.1">
    <property type="nucleotide sequence ID" value="NZ_JAAIWL010000005.1"/>
</dbReference>
<keyword evidence="1 4" id="KW-0808">Transferase</keyword>
<protein>
    <submittedName>
        <fullName evidence="4">Acetyltransferase</fullName>
    </submittedName>
</protein>
<dbReference type="Pfam" id="PF00583">
    <property type="entry name" value="Acetyltransf_1"/>
    <property type="match status" value="1"/>
</dbReference>
<dbReference type="PANTHER" id="PTHR43626">
    <property type="entry name" value="ACYL-COA N-ACYLTRANSFERASE"/>
    <property type="match status" value="1"/>
</dbReference>
<dbReference type="GO" id="GO:0005737">
    <property type="term" value="C:cytoplasm"/>
    <property type="evidence" value="ECO:0007669"/>
    <property type="project" value="TreeGrafter"/>
</dbReference>
<dbReference type="PROSITE" id="PS51186">
    <property type="entry name" value="GNAT"/>
    <property type="match status" value="1"/>
</dbReference>
<proteinExistence type="predicted"/>
<accession>A0A0Q3WUX1</accession>
<keyword evidence="5" id="KW-1185">Reference proteome</keyword>
<dbReference type="InterPro" id="IPR045039">
    <property type="entry name" value="NSI-like"/>
</dbReference>